<feature type="non-terminal residue" evidence="1">
    <location>
        <position position="1"/>
    </location>
</feature>
<gene>
    <name evidence="1" type="ORF">S01H1_74420</name>
</gene>
<comment type="caution">
    <text evidence="1">The sequence shown here is derived from an EMBL/GenBank/DDBJ whole genome shotgun (WGS) entry which is preliminary data.</text>
</comment>
<dbReference type="EMBL" id="BARS01049788">
    <property type="protein sequence ID" value="GAG36747.1"/>
    <property type="molecule type" value="Genomic_DNA"/>
</dbReference>
<feature type="non-terminal residue" evidence="1">
    <location>
        <position position="239"/>
    </location>
</feature>
<sequence length="239" mass="26501">LAAPDESRIVAFGQLESPWPVHGSVLVLDGRAYFTAGRSAHLDSGMIAYCLDVESGKVLQQTRLSADTDSKGELEGAALSDVLVSDGVTIWMRKRHFDPQDISRPVESGALPPVHATAGLLDDSWFNRTFWSYKGKCSAQHLVFDDSTVYGIRAYRMFFWKSFNDAFQPAKEGYQLFADNIEELDSGRTGKDKRRNSTRAANKWSIRIPVRAQAMVVTDQLLFVAGAPDIVGREDPWAA</sequence>
<protein>
    <submittedName>
        <fullName evidence="1">Uncharacterized protein</fullName>
    </submittedName>
</protein>
<reference evidence="1" key="1">
    <citation type="journal article" date="2014" name="Front. Microbiol.">
        <title>High frequency of phylogenetically diverse reductive dehalogenase-homologous genes in deep subseafloor sedimentary metagenomes.</title>
        <authorList>
            <person name="Kawai M."/>
            <person name="Futagami T."/>
            <person name="Toyoda A."/>
            <person name="Takaki Y."/>
            <person name="Nishi S."/>
            <person name="Hori S."/>
            <person name="Arai W."/>
            <person name="Tsubouchi T."/>
            <person name="Morono Y."/>
            <person name="Uchiyama I."/>
            <person name="Ito T."/>
            <person name="Fujiyama A."/>
            <person name="Inagaki F."/>
            <person name="Takami H."/>
        </authorList>
    </citation>
    <scope>NUCLEOTIDE SEQUENCE</scope>
    <source>
        <strain evidence="1">Expedition CK06-06</strain>
    </source>
</reference>
<dbReference type="AlphaFoldDB" id="X0XN27"/>
<proteinExistence type="predicted"/>
<organism evidence="1">
    <name type="scientific">marine sediment metagenome</name>
    <dbReference type="NCBI Taxonomy" id="412755"/>
    <lineage>
        <taxon>unclassified sequences</taxon>
        <taxon>metagenomes</taxon>
        <taxon>ecological metagenomes</taxon>
    </lineage>
</organism>
<evidence type="ECO:0000313" key="1">
    <source>
        <dbReference type="EMBL" id="GAG36747.1"/>
    </source>
</evidence>
<name>X0XN27_9ZZZZ</name>
<accession>X0XN27</accession>